<keyword evidence="2" id="KW-1185">Reference proteome</keyword>
<reference evidence="2" key="1">
    <citation type="journal article" date="2019" name="Int. J. Syst. Evol. Microbiol.">
        <title>The Global Catalogue of Microorganisms (GCM) 10K type strain sequencing project: providing services to taxonomists for standard genome sequencing and annotation.</title>
        <authorList>
            <consortium name="The Broad Institute Genomics Platform"/>
            <consortium name="The Broad Institute Genome Sequencing Center for Infectious Disease"/>
            <person name="Wu L."/>
            <person name="Ma J."/>
        </authorList>
    </citation>
    <scope>NUCLEOTIDE SEQUENCE [LARGE SCALE GENOMIC DNA]</scope>
    <source>
        <strain evidence="2">CGMCC 1.18575</strain>
    </source>
</reference>
<gene>
    <name evidence="1" type="ORF">ACFPOF_06040</name>
</gene>
<dbReference type="EMBL" id="JBHSMI010000011">
    <property type="protein sequence ID" value="MFC5402291.1"/>
    <property type="molecule type" value="Genomic_DNA"/>
</dbReference>
<comment type="caution">
    <text evidence="1">The sequence shown here is derived from an EMBL/GenBank/DDBJ whole genome shotgun (WGS) entry which is preliminary data.</text>
</comment>
<evidence type="ECO:0000313" key="2">
    <source>
        <dbReference type="Proteomes" id="UP001596113"/>
    </source>
</evidence>
<sequence>MRITKSNYEWLIVLQIGEYQYWINQFVAPSSKECLEWALLMPHIVSVIPANHGEWPDNLSVSIRVMKHTDPQYKDLLADLQFDDRAVNVEIGENTVLDNNWLDT</sequence>
<proteinExistence type="predicted"/>
<dbReference type="RefSeq" id="WP_378130608.1">
    <property type="nucleotide sequence ID" value="NZ_JBHSMI010000011.1"/>
</dbReference>
<dbReference type="Proteomes" id="UP001596113">
    <property type="component" value="Unassembled WGS sequence"/>
</dbReference>
<organism evidence="1 2">
    <name type="scientific">Cohnella soli</name>
    <dbReference type="NCBI Taxonomy" id="425005"/>
    <lineage>
        <taxon>Bacteria</taxon>
        <taxon>Bacillati</taxon>
        <taxon>Bacillota</taxon>
        <taxon>Bacilli</taxon>
        <taxon>Bacillales</taxon>
        <taxon>Paenibacillaceae</taxon>
        <taxon>Cohnella</taxon>
    </lineage>
</organism>
<evidence type="ECO:0000313" key="1">
    <source>
        <dbReference type="EMBL" id="MFC5402291.1"/>
    </source>
</evidence>
<name>A0ABW0HMP9_9BACL</name>
<protein>
    <submittedName>
        <fullName evidence="1">Uncharacterized protein</fullName>
    </submittedName>
</protein>
<accession>A0ABW0HMP9</accession>